<dbReference type="CDD" id="cd00130">
    <property type="entry name" value="PAS"/>
    <property type="match status" value="2"/>
</dbReference>
<dbReference type="Pfam" id="PF13426">
    <property type="entry name" value="PAS_9"/>
    <property type="match status" value="1"/>
</dbReference>
<dbReference type="SUPFAM" id="SSF46689">
    <property type="entry name" value="Homeodomain-like"/>
    <property type="match status" value="1"/>
</dbReference>
<evidence type="ECO:0000259" key="7">
    <source>
        <dbReference type="PROSITE" id="PS50113"/>
    </source>
</evidence>
<dbReference type="InterPro" id="IPR009057">
    <property type="entry name" value="Homeodomain-like_sf"/>
</dbReference>
<evidence type="ECO:0008006" key="10">
    <source>
        <dbReference type="Google" id="ProtNLM"/>
    </source>
</evidence>
<evidence type="ECO:0000259" key="5">
    <source>
        <dbReference type="PROSITE" id="PS50045"/>
    </source>
</evidence>
<dbReference type="Pfam" id="PF25601">
    <property type="entry name" value="AAA_lid_14"/>
    <property type="match status" value="1"/>
</dbReference>
<accession>A0A1F7RYP4</accession>
<evidence type="ECO:0000256" key="1">
    <source>
        <dbReference type="ARBA" id="ARBA00022741"/>
    </source>
</evidence>
<keyword evidence="4" id="KW-0804">Transcription</keyword>
<dbReference type="Gene3D" id="1.10.10.60">
    <property type="entry name" value="Homeodomain-like"/>
    <property type="match status" value="1"/>
</dbReference>
<feature type="domain" description="PAC" evidence="7">
    <location>
        <begin position="92"/>
        <end position="144"/>
    </location>
</feature>
<protein>
    <recommendedName>
        <fullName evidence="10">Sigma-54-dependent Fis family transcriptional regulator</fullName>
    </recommendedName>
</protein>
<evidence type="ECO:0000313" key="8">
    <source>
        <dbReference type="EMBL" id="OGL46669.1"/>
    </source>
</evidence>
<dbReference type="CDD" id="cd00009">
    <property type="entry name" value="AAA"/>
    <property type="match status" value="1"/>
</dbReference>
<keyword evidence="1" id="KW-0547">Nucleotide-binding</keyword>
<dbReference type="InterPro" id="IPR000700">
    <property type="entry name" value="PAS-assoc_C"/>
</dbReference>
<dbReference type="AlphaFoldDB" id="A0A1F7RYP4"/>
<evidence type="ECO:0000313" key="9">
    <source>
        <dbReference type="Proteomes" id="UP000179266"/>
    </source>
</evidence>
<dbReference type="GO" id="GO:0043565">
    <property type="term" value="F:sequence-specific DNA binding"/>
    <property type="evidence" value="ECO:0007669"/>
    <property type="project" value="InterPro"/>
</dbReference>
<dbReference type="EMBL" id="MGDD01000118">
    <property type="protein sequence ID" value="OGL46669.1"/>
    <property type="molecule type" value="Genomic_DNA"/>
</dbReference>
<dbReference type="InterPro" id="IPR013767">
    <property type="entry name" value="PAS_fold"/>
</dbReference>
<comment type="caution">
    <text evidence="8">The sequence shown here is derived from an EMBL/GenBank/DDBJ whole genome shotgun (WGS) entry which is preliminary data.</text>
</comment>
<feature type="domain" description="Sigma-54 factor interaction" evidence="5">
    <location>
        <begin position="283"/>
        <end position="514"/>
    </location>
</feature>
<proteinExistence type="predicted"/>
<dbReference type="InterPro" id="IPR058031">
    <property type="entry name" value="AAA_lid_NorR"/>
</dbReference>
<dbReference type="PROSITE" id="PS50113">
    <property type="entry name" value="PAC"/>
    <property type="match status" value="1"/>
</dbReference>
<dbReference type="PRINTS" id="PR01590">
    <property type="entry name" value="HTHFIS"/>
</dbReference>
<dbReference type="Pfam" id="PF00158">
    <property type="entry name" value="Sigma54_activat"/>
    <property type="match status" value="1"/>
</dbReference>
<dbReference type="SUPFAM" id="SSF52540">
    <property type="entry name" value="P-loop containing nucleoside triphosphate hydrolases"/>
    <property type="match status" value="1"/>
</dbReference>
<evidence type="ECO:0000259" key="6">
    <source>
        <dbReference type="PROSITE" id="PS50112"/>
    </source>
</evidence>
<evidence type="ECO:0000256" key="2">
    <source>
        <dbReference type="ARBA" id="ARBA00022840"/>
    </source>
</evidence>
<dbReference type="PANTHER" id="PTHR32071">
    <property type="entry name" value="TRANSCRIPTIONAL REGULATORY PROTEIN"/>
    <property type="match status" value="1"/>
</dbReference>
<dbReference type="SUPFAM" id="SSF55785">
    <property type="entry name" value="PYP-like sensor domain (PAS domain)"/>
    <property type="match status" value="2"/>
</dbReference>
<dbReference type="InterPro" id="IPR002197">
    <property type="entry name" value="HTH_Fis"/>
</dbReference>
<dbReference type="InterPro" id="IPR035965">
    <property type="entry name" value="PAS-like_dom_sf"/>
</dbReference>
<reference evidence="8 9" key="1">
    <citation type="journal article" date="2016" name="Nat. Commun.">
        <title>Thousands of microbial genomes shed light on interconnected biogeochemical processes in an aquifer system.</title>
        <authorList>
            <person name="Anantharaman K."/>
            <person name="Brown C.T."/>
            <person name="Hug L.A."/>
            <person name="Sharon I."/>
            <person name="Castelle C.J."/>
            <person name="Probst A.J."/>
            <person name="Thomas B.C."/>
            <person name="Singh A."/>
            <person name="Wilkins M.J."/>
            <person name="Karaoz U."/>
            <person name="Brodie E.L."/>
            <person name="Williams K.H."/>
            <person name="Hubbard S.S."/>
            <person name="Banfield J.F."/>
        </authorList>
    </citation>
    <scope>NUCLEOTIDE SEQUENCE [LARGE SCALE GENOMIC DNA]</scope>
</reference>
<feature type="domain" description="PAS" evidence="6">
    <location>
        <begin position="30"/>
        <end position="68"/>
    </location>
</feature>
<dbReference type="Gene3D" id="3.30.450.20">
    <property type="entry name" value="PAS domain"/>
    <property type="match status" value="2"/>
</dbReference>
<evidence type="ECO:0000256" key="3">
    <source>
        <dbReference type="ARBA" id="ARBA00023015"/>
    </source>
</evidence>
<dbReference type="Gene3D" id="3.40.50.300">
    <property type="entry name" value="P-loop containing nucleotide triphosphate hydrolases"/>
    <property type="match status" value="1"/>
</dbReference>
<dbReference type="Proteomes" id="UP000179266">
    <property type="component" value="Unassembled WGS sequence"/>
</dbReference>
<feature type="domain" description="PAS" evidence="6">
    <location>
        <begin position="152"/>
        <end position="198"/>
    </location>
</feature>
<dbReference type="GO" id="GO:0005524">
    <property type="term" value="F:ATP binding"/>
    <property type="evidence" value="ECO:0007669"/>
    <property type="project" value="UniProtKB-KW"/>
</dbReference>
<evidence type="ECO:0000256" key="4">
    <source>
        <dbReference type="ARBA" id="ARBA00023163"/>
    </source>
</evidence>
<dbReference type="SMART" id="SM00091">
    <property type="entry name" value="PAS"/>
    <property type="match status" value="2"/>
</dbReference>
<dbReference type="InterPro" id="IPR002078">
    <property type="entry name" value="Sigma_54_int"/>
</dbReference>
<dbReference type="InterPro" id="IPR000014">
    <property type="entry name" value="PAS"/>
</dbReference>
<dbReference type="InterPro" id="IPR027417">
    <property type="entry name" value="P-loop_NTPase"/>
</dbReference>
<dbReference type="PROSITE" id="PS50112">
    <property type="entry name" value="PAS"/>
    <property type="match status" value="2"/>
</dbReference>
<sequence length="584" mass="65557">MNRKVLNTEKSLEKIFPTGINNDHGIWQFLLDSIPTAAFMVDSKLTIILWNKMAEELTGFRAEEVLGKHCCEGERCNNCPNECELFKTDFIENQETVFYTKNGNVLHIIKNGMVFRDEKGAIIGGIEFFRDITKELETREAFTLEKAEAEAQRRLVESIINSISEGAIAVDENLQVLSFSSQAAELTGISVEDAIGKSCKDLIPNPLCAEQCPIRIMREKRTRIHGNLTRITGAGGESIPVLESSIPLLIGGKYRGSLLLLKDMKLEEKLSQELMKKNKLGELIGRSRSMHDIFYLIERLGDVDAPVIITGEQGTGRAFVAHTIHNMSIRKDGPYRVIECGTLPPLLLESEFFGHLKECVPGAVRDKIGQLELVHKGTLYLINIDAVPISLQEKLLVFLETGTFKKIGGSETIQADVRIIAATSQNLELMINEGKFLKNLFDVLKGIQIEIPPLRNRRQDIELLVAHFLKTSQNSSVVSRQSKSISAPAMRALIRYDWPGNILELQDALEFALSVCSGNTINLNDLPPEIMRSLLPQEESTEEDEVTRILRALEETHWRRTEAAQILGMDRSTLWRKMKTYGLA</sequence>
<keyword evidence="2" id="KW-0067">ATP-binding</keyword>
<dbReference type="Gene3D" id="1.10.8.60">
    <property type="match status" value="1"/>
</dbReference>
<name>A0A1F7RYP4_9BACT</name>
<dbReference type="PROSITE" id="PS50045">
    <property type="entry name" value="SIGMA54_INTERACT_4"/>
    <property type="match status" value="1"/>
</dbReference>
<organism evidence="8 9">
    <name type="scientific">Candidatus Schekmanbacteria bacterium RBG_13_48_7</name>
    <dbReference type="NCBI Taxonomy" id="1817878"/>
    <lineage>
        <taxon>Bacteria</taxon>
        <taxon>Candidatus Schekmaniibacteriota</taxon>
    </lineage>
</organism>
<dbReference type="GO" id="GO:0006355">
    <property type="term" value="P:regulation of DNA-templated transcription"/>
    <property type="evidence" value="ECO:0007669"/>
    <property type="project" value="InterPro"/>
</dbReference>
<dbReference type="Pfam" id="PF00989">
    <property type="entry name" value="PAS"/>
    <property type="match status" value="1"/>
</dbReference>
<keyword evidence="3" id="KW-0805">Transcription regulation</keyword>
<dbReference type="Pfam" id="PF02954">
    <property type="entry name" value="HTH_8"/>
    <property type="match status" value="1"/>
</dbReference>
<dbReference type="NCBIfam" id="TIGR00229">
    <property type="entry name" value="sensory_box"/>
    <property type="match status" value="2"/>
</dbReference>
<gene>
    <name evidence="8" type="ORF">A2161_21790</name>
</gene>